<evidence type="ECO:0000256" key="1">
    <source>
        <dbReference type="SAM" id="Phobius"/>
    </source>
</evidence>
<protein>
    <recommendedName>
        <fullName evidence="4">Pilus assembly protein</fullName>
    </recommendedName>
</protein>
<keyword evidence="3" id="KW-1185">Reference proteome</keyword>
<accession>A0A3A6PMQ2</accession>
<keyword evidence="1" id="KW-1133">Transmembrane helix</keyword>
<dbReference type="Proteomes" id="UP000267798">
    <property type="component" value="Unassembled WGS sequence"/>
</dbReference>
<dbReference type="AlphaFoldDB" id="A0A3A6PMQ2"/>
<evidence type="ECO:0008006" key="4">
    <source>
        <dbReference type="Google" id="ProtNLM"/>
    </source>
</evidence>
<feature type="transmembrane region" description="Helical" evidence="1">
    <location>
        <begin position="12"/>
        <end position="33"/>
    </location>
</feature>
<keyword evidence="1" id="KW-0472">Membrane</keyword>
<reference evidence="2 3" key="1">
    <citation type="submission" date="2018-09" db="EMBL/GenBank/DDBJ databases">
        <title>Paenibacillus aracenensis nov. sp. isolated from a cave in southern Spain.</title>
        <authorList>
            <person name="Jurado V."/>
            <person name="Gutierrez-Patricio S."/>
            <person name="Gonzalez-Pimentel J.L."/>
            <person name="Miller A.Z."/>
            <person name="Laiz L."/>
            <person name="Saiz-Jimenez C."/>
        </authorList>
    </citation>
    <scope>NUCLEOTIDE SEQUENCE [LARGE SCALE GENOMIC DNA]</scope>
    <source>
        <strain evidence="2 3">JCM 19203</strain>
    </source>
</reference>
<proteinExistence type="predicted"/>
<sequence length="309" mass="34064">MRRLRVQRGSIVLEAALVMPFILFLLVILSFFISMCAAQMALHMTASHSVRQIAAHIYPIELARAQLDKGGAAEESTERRPLPEWNETAAEIAEWLPDPAGKLVSSALRGDWRPLQNVAAAELGRAVIEPFVRQYAHPNLLRGDRISLDYLALPDLKEKEVPYIAIALRYEYPVRLPFYSKPIILKEQAYERVWISDAAAATYGMEGEDGDTLPLHIVSIEPIPVRPGHKATVMVKTEPGAVVSLGVRYKSGASKAKHLGEATADGNGYVTWTWHVSGNTTPGIWELAVEGVSKPGSAARHFSVEKKPQ</sequence>
<name>A0A3A6PMQ2_9BACL</name>
<dbReference type="EMBL" id="QXQB01000001">
    <property type="protein sequence ID" value="RJX41660.1"/>
    <property type="molecule type" value="Genomic_DNA"/>
</dbReference>
<evidence type="ECO:0000313" key="3">
    <source>
        <dbReference type="Proteomes" id="UP000267798"/>
    </source>
</evidence>
<comment type="caution">
    <text evidence="2">The sequence shown here is derived from an EMBL/GenBank/DDBJ whole genome shotgun (WGS) entry which is preliminary data.</text>
</comment>
<evidence type="ECO:0000313" key="2">
    <source>
        <dbReference type="EMBL" id="RJX41660.1"/>
    </source>
</evidence>
<gene>
    <name evidence="2" type="ORF">D3P09_06795</name>
</gene>
<organism evidence="2 3">
    <name type="scientific">Paenibacillus pinisoli</name>
    <dbReference type="NCBI Taxonomy" id="1276110"/>
    <lineage>
        <taxon>Bacteria</taxon>
        <taxon>Bacillati</taxon>
        <taxon>Bacillota</taxon>
        <taxon>Bacilli</taxon>
        <taxon>Bacillales</taxon>
        <taxon>Paenibacillaceae</taxon>
        <taxon>Paenibacillus</taxon>
    </lineage>
</organism>
<keyword evidence="1" id="KW-0812">Transmembrane</keyword>